<dbReference type="Pfam" id="PF03900">
    <property type="entry name" value="Porphobil_deamC"/>
    <property type="match status" value="1"/>
</dbReference>
<name>A0A916Y2Z5_9MICO</name>
<gene>
    <name evidence="11" type="primary">hemC1</name>
    <name evidence="11" type="ORF">GCM10010915_06820</name>
</gene>
<sequence>MTNEMTPIRLGTRRSRLAVAQSGTVARELERVSGRPVELVQITSEGDTNRASLASLGGAGVFATRLREALRAGECDILVHSLKDLPVEQPPGLVIAATPPRADARDVVITRDGITLDELPPGSRIGTGSPRRMAQVRRANPQAAVHDLRGNIDSRMGRVRDDELDAVILAAAGLVRTGSDDAEIPTVAGLSVEPRVLSSWPTAAGQAALAVETLTDADPQLLAWLGELDAPLTRFAVTLERAVLGGIEAGCHAPVGIHAQTSDGTVHVRAGVYDDESHNDVTLDHSERLDGFESLIEGYIQARGSGAAADSSGLTVRAREIGSELARRLLRYGAADIVNREAAPSS</sequence>
<evidence type="ECO:0000256" key="5">
    <source>
        <dbReference type="ARBA" id="ARBA00022679"/>
    </source>
</evidence>
<dbReference type="AlphaFoldDB" id="A0A916Y2Z5"/>
<dbReference type="Gene3D" id="3.40.190.10">
    <property type="entry name" value="Periplasmic binding protein-like II"/>
    <property type="match status" value="2"/>
</dbReference>
<evidence type="ECO:0000313" key="11">
    <source>
        <dbReference type="EMBL" id="GGD29285.1"/>
    </source>
</evidence>
<keyword evidence="5" id="KW-0808">Transferase</keyword>
<feature type="domain" description="Porphobilinogen deaminase C-terminal" evidence="10">
    <location>
        <begin position="236"/>
        <end position="277"/>
    </location>
</feature>
<evidence type="ECO:0000313" key="12">
    <source>
        <dbReference type="Proteomes" id="UP000633205"/>
    </source>
</evidence>
<evidence type="ECO:0000256" key="8">
    <source>
        <dbReference type="NCBIfam" id="TIGR00212"/>
    </source>
</evidence>
<organism evidence="11 12">
    <name type="scientific">Microbacterium faecale</name>
    <dbReference type="NCBI Taxonomy" id="1804630"/>
    <lineage>
        <taxon>Bacteria</taxon>
        <taxon>Bacillati</taxon>
        <taxon>Actinomycetota</taxon>
        <taxon>Actinomycetes</taxon>
        <taxon>Micrococcales</taxon>
        <taxon>Microbacteriaceae</taxon>
        <taxon>Microbacterium</taxon>
    </lineage>
</organism>
<comment type="similarity">
    <text evidence="3">Belongs to the HMBS family.</text>
</comment>
<dbReference type="Pfam" id="PF01379">
    <property type="entry name" value="Porphobil_deam"/>
    <property type="match status" value="1"/>
</dbReference>
<dbReference type="PANTHER" id="PTHR11557:SF0">
    <property type="entry name" value="PORPHOBILINOGEN DEAMINASE"/>
    <property type="match status" value="1"/>
</dbReference>
<dbReference type="PROSITE" id="PS00533">
    <property type="entry name" value="PORPHOBILINOGEN_DEAM"/>
    <property type="match status" value="1"/>
</dbReference>
<comment type="catalytic activity">
    <reaction evidence="7">
        <text>4 porphobilinogen + H2O = hydroxymethylbilane + 4 NH4(+)</text>
        <dbReference type="Rhea" id="RHEA:13185"/>
        <dbReference type="ChEBI" id="CHEBI:15377"/>
        <dbReference type="ChEBI" id="CHEBI:28938"/>
        <dbReference type="ChEBI" id="CHEBI:57845"/>
        <dbReference type="ChEBI" id="CHEBI:58126"/>
        <dbReference type="EC" id="2.5.1.61"/>
    </reaction>
</comment>
<dbReference type="PANTHER" id="PTHR11557">
    <property type="entry name" value="PORPHOBILINOGEN DEAMINASE"/>
    <property type="match status" value="1"/>
</dbReference>
<reference evidence="11" key="1">
    <citation type="journal article" date="2014" name="Int. J. Syst. Evol. Microbiol.">
        <title>Complete genome sequence of Corynebacterium casei LMG S-19264T (=DSM 44701T), isolated from a smear-ripened cheese.</title>
        <authorList>
            <consortium name="US DOE Joint Genome Institute (JGI-PGF)"/>
            <person name="Walter F."/>
            <person name="Albersmeier A."/>
            <person name="Kalinowski J."/>
            <person name="Ruckert C."/>
        </authorList>
    </citation>
    <scope>NUCLEOTIDE SEQUENCE</scope>
    <source>
        <strain evidence="11">CGMCC 1.15152</strain>
    </source>
</reference>
<evidence type="ECO:0000256" key="7">
    <source>
        <dbReference type="ARBA" id="ARBA00048169"/>
    </source>
</evidence>
<evidence type="ECO:0000259" key="10">
    <source>
        <dbReference type="Pfam" id="PF03900"/>
    </source>
</evidence>
<dbReference type="InterPro" id="IPR022418">
    <property type="entry name" value="Porphobilinogen_deaminase_C"/>
</dbReference>
<evidence type="ECO:0000256" key="1">
    <source>
        <dbReference type="ARBA" id="ARBA00001916"/>
    </source>
</evidence>
<dbReference type="Proteomes" id="UP000633205">
    <property type="component" value="Unassembled WGS sequence"/>
</dbReference>
<evidence type="ECO:0000256" key="3">
    <source>
        <dbReference type="ARBA" id="ARBA00005638"/>
    </source>
</evidence>
<protein>
    <recommendedName>
        <fullName evidence="4 8">Hydroxymethylbilane synthase</fullName>
        <ecNumber evidence="4 8">2.5.1.61</ecNumber>
    </recommendedName>
</protein>
<feature type="domain" description="Porphobilinogen deaminase N-terminal" evidence="9">
    <location>
        <begin position="8"/>
        <end position="216"/>
    </location>
</feature>
<dbReference type="NCBIfam" id="TIGR00212">
    <property type="entry name" value="hemC"/>
    <property type="match status" value="1"/>
</dbReference>
<dbReference type="PRINTS" id="PR00151">
    <property type="entry name" value="PORPHBDMNASE"/>
</dbReference>
<reference evidence="11" key="2">
    <citation type="submission" date="2020-09" db="EMBL/GenBank/DDBJ databases">
        <authorList>
            <person name="Sun Q."/>
            <person name="Zhou Y."/>
        </authorList>
    </citation>
    <scope>NUCLEOTIDE SEQUENCE</scope>
    <source>
        <strain evidence="11">CGMCC 1.15152</strain>
    </source>
</reference>
<keyword evidence="6" id="KW-0627">Porphyrin biosynthesis</keyword>
<dbReference type="PIRSF" id="PIRSF001438">
    <property type="entry name" value="4pyrrol_synth_OHMeBilane_synth"/>
    <property type="match status" value="1"/>
</dbReference>
<evidence type="ECO:0000256" key="2">
    <source>
        <dbReference type="ARBA" id="ARBA00002869"/>
    </source>
</evidence>
<dbReference type="Gene3D" id="3.30.160.40">
    <property type="entry name" value="Porphobilinogen deaminase, C-terminal domain"/>
    <property type="match status" value="1"/>
</dbReference>
<dbReference type="SUPFAM" id="SSF54782">
    <property type="entry name" value="Porphobilinogen deaminase (hydroxymethylbilane synthase), C-terminal domain"/>
    <property type="match status" value="1"/>
</dbReference>
<evidence type="ECO:0000256" key="6">
    <source>
        <dbReference type="ARBA" id="ARBA00023244"/>
    </source>
</evidence>
<dbReference type="InterPro" id="IPR036803">
    <property type="entry name" value="Porphobilinogen_deaminase_C_sf"/>
</dbReference>
<dbReference type="GO" id="GO:0004418">
    <property type="term" value="F:hydroxymethylbilane synthase activity"/>
    <property type="evidence" value="ECO:0007669"/>
    <property type="project" value="UniProtKB-UniRule"/>
</dbReference>
<dbReference type="InterPro" id="IPR022417">
    <property type="entry name" value="Porphobilin_deaminase_N"/>
</dbReference>
<accession>A0A916Y2Z5</accession>
<dbReference type="InterPro" id="IPR000860">
    <property type="entry name" value="HemC"/>
</dbReference>
<comment type="function">
    <text evidence="2">Tetrapolymerization of the monopyrrole PBG into the hydroxymethylbilane pre-uroporphyrinogen in several discrete steps.</text>
</comment>
<comment type="caution">
    <text evidence="11">The sequence shown here is derived from an EMBL/GenBank/DDBJ whole genome shotgun (WGS) entry which is preliminary data.</text>
</comment>
<dbReference type="GO" id="GO:0006783">
    <property type="term" value="P:heme biosynthetic process"/>
    <property type="evidence" value="ECO:0007669"/>
    <property type="project" value="TreeGrafter"/>
</dbReference>
<dbReference type="GO" id="GO:0005737">
    <property type="term" value="C:cytoplasm"/>
    <property type="evidence" value="ECO:0007669"/>
    <property type="project" value="UniProtKB-UniRule"/>
</dbReference>
<proteinExistence type="inferred from homology"/>
<dbReference type="SUPFAM" id="SSF53850">
    <property type="entry name" value="Periplasmic binding protein-like II"/>
    <property type="match status" value="1"/>
</dbReference>
<comment type="cofactor">
    <cofactor evidence="1">
        <name>dipyrromethane</name>
        <dbReference type="ChEBI" id="CHEBI:60342"/>
    </cofactor>
</comment>
<dbReference type="InterPro" id="IPR022419">
    <property type="entry name" value="Porphobilin_deaminase_cofac_BS"/>
</dbReference>
<dbReference type="EMBL" id="BMHO01000001">
    <property type="protein sequence ID" value="GGD29285.1"/>
    <property type="molecule type" value="Genomic_DNA"/>
</dbReference>
<dbReference type="RefSeq" id="WP_229730898.1">
    <property type="nucleotide sequence ID" value="NZ_BMHO01000001.1"/>
</dbReference>
<dbReference type="EC" id="2.5.1.61" evidence="4 8"/>
<evidence type="ECO:0000259" key="9">
    <source>
        <dbReference type="Pfam" id="PF01379"/>
    </source>
</evidence>
<keyword evidence="12" id="KW-1185">Reference proteome</keyword>
<evidence type="ECO:0000256" key="4">
    <source>
        <dbReference type="ARBA" id="ARBA00012655"/>
    </source>
</evidence>